<evidence type="ECO:0000313" key="1">
    <source>
        <dbReference type="Proteomes" id="UP000887565"/>
    </source>
</evidence>
<dbReference type="AlphaFoldDB" id="A0A915KLJ6"/>
<accession>A0A915KLJ6</accession>
<keyword evidence="1" id="KW-1185">Reference proteome</keyword>
<reference evidence="2" key="1">
    <citation type="submission" date="2022-11" db="UniProtKB">
        <authorList>
            <consortium name="WormBaseParasite"/>
        </authorList>
    </citation>
    <scope>IDENTIFICATION</scope>
</reference>
<sequence>MTCSSGLPARAMGSLACGKYSVKTDQNMASKIRFGIQGQRVLHIVALHIGWFMDHGAVAVGNGDASMMLTSSFMVCSVSLKALATGGDGFLAAAGCCWAIAASVWAPVVVIDGDAATTAVGGALRLACSTAQQVVSTAASSTARQMASTAGDEGSLSNRILSTGRPLSDVGSQYPCAAGANSTTSVAVSASTLNSSLSSAHGRWGYFVAKSVDQTALIASVMDEESLNEESLKTVTYKDIGFSDLKYQKKKVVYPADSSIPFD</sequence>
<dbReference type="WBParaSite" id="nRc.2.0.1.t39308-RA">
    <property type="protein sequence ID" value="nRc.2.0.1.t39308-RA"/>
    <property type="gene ID" value="nRc.2.0.1.g39308"/>
</dbReference>
<organism evidence="1 2">
    <name type="scientific">Romanomermis culicivorax</name>
    <name type="common">Nematode worm</name>
    <dbReference type="NCBI Taxonomy" id="13658"/>
    <lineage>
        <taxon>Eukaryota</taxon>
        <taxon>Metazoa</taxon>
        <taxon>Ecdysozoa</taxon>
        <taxon>Nematoda</taxon>
        <taxon>Enoplea</taxon>
        <taxon>Dorylaimia</taxon>
        <taxon>Mermithida</taxon>
        <taxon>Mermithoidea</taxon>
        <taxon>Mermithidae</taxon>
        <taxon>Romanomermis</taxon>
    </lineage>
</organism>
<proteinExistence type="predicted"/>
<dbReference type="Proteomes" id="UP000887565">
    <property type="component" value="Unplaced"/>
</dbReference>
<protein>
    <submittedName>
        <fullName evidence="2">Uncharacterized protein</fullName>
    </submittedName>
</protein>
<name>A0A915KLJ6_ROMCU</name>
<evidence type="ECO:0000313" key="2">
    <source>
        <dbReference type="WBParaSite" id="nRc.2.0.1.t39308-RA"/>
    </source>
</evidence>